<accession>A0AAE0EXM7</accession>
<feature type="non-terminal residue" evidence="2">
    <location>
        <position position="1"/>
    </location>
</feature>
<dbReference type="EMBL" id="LGRX02032000">
    <property type="protein sequence ID" value="KAK3244283.1"/>
    <property type="molecule type" value="Genomic_DNA"/>
</dbReference>
<dbReference type="Proteomes" id="UP001190700">
    <property type="component" value="Unassembled WGS sequence"/>
</dbReference>
<gene>
    <name evidence="2" type="ORF">CYMTET_46094</name>
</gene>
<name>A0AAE0EXM7_9CHLO</name>
<feature type="region of interest" description="Disordered" evidence="1">
    <location>
        <begin position="1"/>
        <end position="21"/>
    </location>
</feature>
<protein>
    <submittedName>
        <fullName evidence="2">Uncharacterized protein</fullName>
    </submittedName>
</protein>
<evidence type="ECO:0000256" key="1">
    <source>
        <dbReference type="SAM" id="MobiDB-lite"/>
    </source>
</evidence>
<keyword evidence="3" id="KW-1185">Reference proteome</keyword>
<organism evidence="2 3">
    <name type="scientific">Cymbomonas tetramitiformis</name>
    <dbReference type="NCBI Taxonomy" id="36881"/>
    <lineage>
        <taxon>Eukaryota</taxon>
        <taxon>Viridiplantae</taxon>
        <taxon>Chlorophyta</taxon>
        <taxon>Pyramimonadophyceae</taxon>
        <taxon>Pyramimonadales</taxon>
        <taxon>Pyramimonadaceae</taxon>
        <taxon>Cymbomonas</taxon>
    </lineage>
</organism>
<evidence type="ECO:0000313" key="2">
    <source>
        <dbReference type="EMBL" id="KAK3244283.1"/>
    </source>
</evidence>
<sequence length="99" mass="10594">PPPPEEDDLMKTDSDDEDDTDSLILGRWTEAFNTPHGKAADCESMGKAREDAALHNQGAAIESDLWGGCFSTLAGRLLKVISGEAAFLPEYTIGAMGPR</sequence>
<dbReference type="AlphaFoldDB" id="A0AAE0EXM7"/>
<proteinExistence type="predicted"/>
<comment type="caution">
    <text evidence="2">The sequence shown here is derived from an EMBL/GenBank/DDBJ whole genome shotgun (WGS) entry which is preliminary data.</text>
</comment>
<evidence type="ECO:0000313" key="3">
    <source>
        <dbReference type="Proteomes" id="UP001190700"/>
    </source>
</evidence>
<reference evidence="2 3" key="1">
    <citation type="journal article" date="2015" name="Genome Biol. Evol.">
        <title>Comparative Genomics of a Bacterivorous Green Alga Reveals Evolutionary Causalities and Consequences of Phago-Mixotrophic Mode of Nutrition.</title>
        <authorList>
            <person name="Burns J.A."/>
            <person name="Paasch A."/>
            <person name="Narechania A."/>
            <person name="Kim E."/>
        </authorList>
    </citation>
    <scope>NUCLEOTIDE SEQUENCE [LARGE SCALE GENOMIC DNA]</scope>
    <source>
        <strain evidence="2 3">PLY_AMNH</strain>
    </source>
</reference>